<proteinExistence type="predicted"/>
<evidence type="ECO:0000313" key="2">
    <source>
        <dbReference type="Proteomes" id="UP000091857"/>
    </source>
</evidence>
<keyword evidence="2" id="KW-1185">Reference proteome</keyword>
<name>A0ACB7HCV9_MANES</name>
<dbReference type="Proteomes" id="UP000091857">
    <property type="component" value="Chromosome 7"/>
</dbReference>
<comment type="caution">
    <text evidence="1">The sequence shown here is derived from an EMBL/GenBank/DDBJ whole genome shotgun (WGS) entry which is preliminary data.</text>
</comment>
<sequence length="87" mass="10280">MVKPMGPMKVLKEKVQEPSAPEPEQTCSFERRFLSLRLPGFAVFANYFFFFITFDQQLIGSVFFGFSYQPHHKWHEVSEIHIPTLRK</sequence>
<dbReference type="EMBL" id="CM004393">
    <property type="protein sequence ID" value="KAG8650277.1"/>
    <property type="molecule type" value="Genomic_DNA"/>
</dbReference>
<protein>
    <submittedName>
        <fullName evidence="1">Uncharacterized protein</fullName>
    </submittedName>
</protein>
<gene>
    <name evidence="1" type="ORF">MANES_07G022251v8</name>
</gene>
<reference evidence="2" key="1">
    <citation type="journal article" date="2016" name="Nat. Biotechnol.">
        <title>Sequencing wild and cultivated cassava and related species reveals extensive interspecific hybridization and genetic diversity.</title>
        <authorList>
            <person name="Bredeson J.V."/>
            <person name="Lyons J.B."/>
            <person name="Prochnik S.E."/>
            <person name="Wu G.A."/>
            <person name="Ha C.M."/>
            <person name="Edsinger-Gonzales E."/>
            <person name="Grimwood J."/>
            <person name="Schmutz J."/>
            <person name="Rabbi I.Y."/>
            <person name="Egesi C."/>
            <person name="Nauluvula P."/>
            <person name="Lebot V."/>
            <person name="Ndunguru J."/>
            <person name="Mkamilo G."/>
            <person name="Bart R.S."/>
            <person name="Setter T.L."/>
            <person name="Gleadow R.M."/>
            <person name="Kulakow P."/>
            <person name="Ferguson M.E."/>
            <person name="Rounsley S."/>
            <person name="Rokhsar D.S."/>
        </authorList>
    </citation>
    <scope>NUCLEOTIDE SEQUENCE [LARGE SCALE GENOMIC DNA]</scope>
    <source>
        <strain evidence="2">cv. AM560-2</strain>
    </source>
</reference>
<accession>A0ACB7HCV9</accession>
<evidence type="ECO:0000313" key="1">
    <source>
        <dbReference type="EMBL" id="KAG8650277.1"/>
    </source>
</evidence>
<organism evidence="1 2">
    <name type="scientific">Manihot esculenta</name>
    <name type="common">Cassava</name>
    <name type="synonym">Jatropha manihot</name>
    <dbReference type="NCBI Taxonomy" id="3983"/>
    <lineage>
        <taxon>Eukaryota</taxon>
        <taxon>Viridiplantae</taxon>
        <taxon>Streptophyta</taxon>
        <taxon>Embryophyta</taxon>
        <taxon>Tracheophyta</taxon>
        <taxon>Spermatophyta</taxon>
        <taxon>Magnoliopsida</taxon>
        <taxon>eudicotyledons</taxon>
        <taxon>Gunneridae</taxon>
        <taxon>Pentapetalae</taxon>
        <taxon>rosids</taxon>
        <taxon>fabids</taxon>
        <taxon>Malpighiales</taxon>
        <taxon>Euphorbiaceae</taxon>
        <taxon>Crotonoideae</taxon>
        <taxon>Manihoteae</taxon>
        <taxon>Manihot</taxon>
    </lineage>
</organism>